<name>A0A0Q9XET5_DROMO</name>
<dbReference type="PROSITE" id="PS51673">
    <property type="entry name" value="SUZ"/>
    <property type="match status" value="1"/>
</dbReference>
<dbReference type="AlphaFoldDB" id="A0A0Q9XET5"/>
<dbReference type="InterPro" id="IPR024771">
    <property type="entry name" value="SUZ"/>
</dbReference>
<keyword evidence="4" id="KW-1185">Reference proteome</keyword>
<dbReference type="PANTHER" id="PTHR31796:SF2">
    <property type="entry name" value="SUZ DOMAIN-CONTAINING PROTEIN 1"/>
    <property type="match status" value="1"/>
</dbReference>
<proteinExistence type="predicted"/>
<evidence type="ECO:0000313" key="4">
    <source>
        <dbReference type="Proteomes" id="UP000009192"/>
    </source>
</evidence>
<evidence type="ECO:0000256" key="1">
    <source>
        <dbReference type="SAM" id="MobiDB-lite"/>
    </source>
</evidence>
<dbReference type="Pfam" id="PF12752">
    <property type="entry name" value="SUZ"/>
    <property type="match status" value="1"/>
</dbReference>
<dbReference type="EMBL" id="CH933807">
    <property type="protein sequence ID" value="KRG03054.1"/>
    <property type="molecule type" value="Genomic_DNA"/>
</dbReference>
<feature type="compositionally biased region" description="Basic and acidic residues" evidence="1">
    <location>
        <begin position="141"/>
        <end position="150"/>
    </location>
</feature>
<dbReference type="OrthoDB" id="5373615at2759"/>
<dbReference type="InterPro" id="IPR039228">
    <property type="entry name" value="SZRD1"/>
</dbReference>
<dbReference type="PANTHER" id="PTHR31796">
    <property type="entry name" value="SUZ DOMAIN-CONTAINING PROTEIN 1"/>
    <property type="match status" value="1"/>
</dbReference>
<protein>
    <submittedName>
        <fullName evidence="3">Uncharacterized protein, isoform D</fullName>
    </submittedName>
</protein>
<dbReference type="Proteomes" id="UP000009192">
    <property type="component" value="Unassembled WGS sequence"/>
</dbReference>
<feature type="compositionally biased region" description="Low complexity" evidence="1">
    <location>
        <begin position="40"/>
        <end position="52"/>
    </location>
</feature>
<feature type="region of interest" description="Disordered" evidence="1">
    <location>
        <begin position="29"/>
        <end position="109"/>
    </location>
</feature>
<organism evidence="3 4">
    <name type="scientific">Drosophila mojavensis</name>
    <name type="common">Fruit fly</name>
    <dbReference type="NCBI Taxonomy" id="7230"/>
    <lineage>
        <taxon>Eukaryota</taxon>
        <taxon>Metazoa</taxon>
        <taxon>Ecdysozoa</taxon>
        <taxon>Arthropoda</taxon>
        <taxon>Hexapoda</taxon>
        <taxon>Insecta</taxon>
        <taxon>Pterygota</taxon>
        <taxon>Neoptera</taxon>
        <taxon>Endopterygota</taxon>
        <taxon>Diptera</taxon>
        <taxon>Brachycera</taxon>
        <taxon>Muscomorpha</taxon>
        <taxon>Ephydroidea</taxon>
        <taxon>Drosophilidae</taxon>
        <taxon>Drosophila</taxon>
    </lineage>
</organism>
<gene>
    <name evidence="3" type="primary">Dmoj\GI11836</name>
    <name evidence="3" type="ORF">Dmoj_GI11836</name>
</gene>
<feature type="region of interest" description="Disordered" evidence="1">
    <location>
        <begin position="140"/>
        <end position="202"/>
    </location>
</feature>
<evidence type="ECO:0000313" key="3">
    <source>
        <dbReference type="EMBL" id="KRG03054.1"/>
    </source>
</evidence>
<accession>A0A0Q9XET5</accession>
<sequence length="202" mass="21717">MSNGDDVLDNWEEIDEAGLCMTLQTKLQTADDDSSCTLKPAPTAETPATTAASGKMKLLQRPQSMQESSGGGSTATAADVAPKQIMIAKKQPTSATSLDDESSAPSPPVMMVLHKSSSEYDAANYATPISNQTVKILRRPAQAEERRDMNGIRPKQPIKTLQQREQEYAQARLRILGSAKNPEDDKPATGGDDNNADSVQLQ</sequence>
<feature type="domain" description="SUZ" evidence="2">
    <location>
        <begin position="105"/>
        <end position="180"/>
    </location>
</feature>
<evidence type="ECO:0000259" key="2">
    <source>
        <dbReference type="PROSITE" id="PS51673"/>
    </source>
</evidence>
<reference evidence="3 4" key="1">
    <citation type="journal article" date="2007" name="Nature">
        <title>Evolution of genes and genomes on the Drosophila phylogeny.</title>
        <authorList>
            <consortium name="Drosophila 12 Genomes Consortium"/>
            <person name="Clark A.G."/>
            <person name="Eisen M.B."/>
            <person name="Smith D.R."/>
            <person name="Bergman C.M."/>
            <person name="Oliver B."/>
            <person name="Markow T.A."/>
            <person name="Kaufman T.C."/>
            <person name="Kellis M."/>
            <person name="Gelbart W."/>
            <person name="Iyer V.N."/>
            <person name="Pollard D.A."/>
            <person name="Sackton T.B."/>
            <person name="Larracuente A.M."/>
            <person name="Singh N.D."/>
            <person name="Abad J.P."/>
            <person name="Abt D.N."/>
            <person name="Adryan B."/>
            <person name="Aguade M."/>
            <person name="Akashi H."/>
            <person name="Anderson W.W."/>
            <person name="Aquadro C.F."/>
            <person name="Ardell D.H."/>
            <person name="Arguello R."/>
            <person name="Artieri C.G."/>
            <person name="Barbash D.A."/>
            <person name="Barker D."/>
            <person name="Barsanti P."/>
            <person name="Batterham P."/>
            <person name="Batzoglou S."/>
            <person name="Begun D."/>
            <person name="Bhutkar A."/>
            <person name="Blanco E."/>
            <person name="Bosak S.A."/>
            <person name="Bradley R.K."/>
            <person name="Brand A.D."/>
            <person name="Brent M.R."/>
            <person name="Brooks A.N."/>
            <person name="Brown R.H."/>
            <person name="Butlin R.K."/>
            <person name="Caggese C."/>
            <person name="Calvi B.R."/>
            <person name="Bernardo de Carvalho A."/>
            <person name="Caspi A."/>
            <person name="Castrezana S."/>
            <person name="Celniker S.E."/>
            <person name="Chang J.L."/>
            <person name="Chapple C."/>
            <person name="Chatterji S."/>
            <person name="Chinwalla A."/>
            <person name="Civetta A."/>
            <person name="Clifton S.W."/>
            <person name="Comeron J.M."/>
            <person name="Costello J.C."/>
            <person name="Coyne J.A."/>
            <person name="Daub J."/>
            <person name="David R.G."/>
            <person name="Delcher A.L."/>
            <person name="Delehaunty K."/>
            <person name="Do C.B."/>
            <person name="Ebling H."/>
            <person name="Edwards K."/>
            <person name="Eickbush T."/>
            <person name="Evans J.D."/>
            <person name="Filipski A."/>
            <person name="Findeiss S."/>
            <person name="Freyhult E."/>
            <person name="Fulton L."/>
            <person name="Fulton R."/>
            <person name="Garcia A.C."/>
            <person name="Gardiner A."/>
            <person name="Garfield D.A."/>
            <person name="Garvin B.E."/>
            <person name="Gibson G."/>
            <person name="Gilbert D."/>
            <person name="Gnerre S."/>
            <person name="Godfrey J."/>
            <person name="Good R."/>
            <person name="Gotea V."/>
            <person name="Gravely B."/>
            <person name="Greenberg A.J."/>
            <person name="Griffiths-Jones S."/>
            <person name="Gross S."/>
            <person name="Guigo R."/>
            <person name="Gustafson E.A."/>
            <person name="Haerty W."/>
            <person name="Hahn M.W."/>
            <person name="Halligan D.L."/>
            <person name="Halpern A.L."/>
            <person name="Halter G.M."/>
            <person name="Han M.V."/>
            <person name="Heger A."/>
            <person name="Hillier L."/>
            <person name="Hinrichs A.S."/>
            <person name="Holmes I."/>
            <person name="Hoskins R.A."/>
            <person name="Hubisz M.J."/>
            <person name="Hultmark D."/>
            <person name="Huntley M.A."/>
            <person name="Jaffe D.B."/>
            <person name="Jagadeeshan S."/>
            <person name="Jeck W.R."/>
            <person name="Johnson J."/>
            <person name="Jones C.D."/>
            <person name="Jordan W.C."/>
            <person name="Karpen G.H."/>
            <person name="Kataoka E."/>
            <person name="Keightley P.D."/>
            <person name="Kheradpour P."/>
            <person name="Kirkness E.F."/>
            <person name="Koerich L.B."/>
            <person name="Kristiansen K."/>
            <person name="Kudrna D."/>
            <person name="Kulathinal R.J."/>
            <person name="Kumar S."/>
            <person name="Kwok R."/>
            <person name="Lander E."/>
            <person name="Langley C.H."/>
            <person name="Lapoint R."/>
            <person name="Lazzaro B.P."/>
            <person name="Lee S.J."/>
            <person name="Levesque L."/>
            <person name="Li R."/>
            <person name="Lin C.F."/>
            <person name="Lin M.F."/>
            <person name="Lindblad-Toh K."/>
            <person name="Llopart A."/>
            <person name="Long M."/>
            <person name="Low L."/>
            <person name="Lozovsky E."/>
            <person name="Lu J."/>
            <person name="Luo M."/>
            <person name="Machado C.A."/>
            <person name="Makalowski W."/>
            <person name="Marzo M."/>
            <person name="Matsuda M."/>
            <person name="Matzkin L."/>
            <person name="McAllister B."/>
            <person name="McBride C.S."/>
            <person name="McKernan B."/>
            <person name="McKernan K."/>
            <person name="Mendez-Lago M."/>
            <person name="Minx P."/>
            <person name="Mollenhauer M.U."/>
            <person name="Montooth K."/>
            <person name="Mount S.M."/>
            <person name="Mu X."/>
            <person name="Myers E."/>
            <person name="Negre B."/>
            <person name="Newfeld S."/>
            <person name="Nielsen R."/>
            <person name="Noor M.A."/>
            <person name="O'Grady P."/>
            <person name="Pachter L."/>
            <person name="Papaceit M."/>
            <person name="Parisi M.J."/>
            <person name="Parisi M."/>
            <person name="Parts L."/>
            <person name="Pedersen J.S."/>
            <person name="Pesole G."/>
            <person name="Phillippy A.M."/>
            <person name="Ponting C.P."/>
            <person name="Pop M."/>
            <person name="Porcelli D."/>
            <person name="Powell J.R."/>
            <person name="Prohaska S."/>
            <person name="Pruitt K."/>
            <person name="Puig M."/>
            <person name="Quesneville H."/>
            <person name="Ram K.R."/>
            <person name="Rand D."/>
            <person name="Rasmussen M.D."/>
            <person name="Reed L.K."/>
            <person name="Reenan R."/>
            <person name="Reily A."/>
            <person name="Remington K.A."/>
            <person name="Rieger T.T."/>
            <person name="Ritchie M.G."/>
            <person name="Robin C."/>
            <person name="Rogers Y.H."/>
            <person name="Rohde C."/>
            <person name="Rozas J."/>
            <person name="Rubenfield M.J."/>
            <person name="Ruiz A."/>
            <person name="Russo S."/>
            <person name="Salzberg S.L."/>
            <person name="Sanchez-Gracia A."/>
            <person name="Saranga D.J."/>
            <person name="Sato H."/>
            <person name="Schaeffer S.W."/>
            <person name="Schatz M.C."/>
            <person name="Schlenke T."/>
            <person name="Schwartz R."/>
            <person name="Segarra C."/>
            <person name="Singh R.S."/>
            <person name="Sirot L."/>
            <person name="Sirota M."/>
            <person name="Sisneros N.B."/>
            <person name="Smith C.D."/>
            <person name="Smith T.F."/>
            <person name="Spieth J."/>
            <person name="Stage D.E."/>
            <person name="Stark A."/>
            <person name="Stephan W."/>
            <person name="Strausberg R.L."/>
            <person name="Strempel S."/>
            <person name="Sturgill D."/>
            <person name="Sutton G."/>
            <person name="Sutton G.G."/>
            <person name="Tao W."/>
            <person name="Teichmann S."/>
            <person name="Tobari Y.N."/>
            <person name="Tomimura Y."/>
            <person name="Tsolas J.M."/>
            <person name="Valente V.L."/>
            <person name="Venter E."/>
            <person name="Venter J.C."/>
            <person name="Vicario S."/>
            <person name="Vieira F.G."/>
            <person name="Vilella A.J."/>
            <person name="Villasante A."/>
            <person name="Walenz B."/>
            <person name="Wang J."/>
            <person name="Wasserman M."/>
            <person name="Watts T."/>
            <person name="Wilson D."/>
            <person name="Wilson R.K."/>
            <person name="Wing R.A."/>
            <person name="Wolfner M.F."/>
            <person name="Wong A."/>
            <person name="Wong G.K."/>
            <person name="Wu C.I."/>
            <person name="Wu G."/>
            <person name="Yamamoto D."/>
            <person name="Yang H.P."/>
            <person name="Yang S.P."/>
            <person name="Yorke J.A."/>
            <person name="Yoshida K."/>
            <person name="Zdobnov E."/>
            <person name="Zhang P."/>
            <person name="Zhang Y."/>
            <person name="Zimin A.V."/>
            <person name="Baldwin J."/>
            <person name="Abdouelleil A."/>
            <person name="Abdulkadir J."/>
            <person name="Abebe A."/>
            <person name="Abera B."/>
            <person name="Abreu J."/>
            <person name="Acer S.C."/>
            <person name="Aftuck L."/>
            <person name="Alexander A."/>
            <person name="An P."/>
            <person name="Anderson E."/>
            <person name="Anderson S."/>
            <person name="Arachi H."/>
            <person name="Azer M."/>
            <person name="Bachantsang P."/>
            <person name="Barry A."/>
            <person name="Bayul T."/>
            <person name="Berlin A."/>
            <person name="Bessette D."/>
            <person name="Bloom T."/>
            <person name="Blye J."/>
            <person name="Boguslavskiy L."/>
            <person name="Bonnet C."/>
            <person name="Boukhgalter B."/>
            <person name="Bourzgui I."/>
            <person name="Brown A."/>
            <person name="Cahill P."/>
            <person name="Channer S."/>
            <person name="Cheshatsang Y."/>
            <person name="Chuda L."/>
            <person name="Citroen M."/>
            <person name="Collymore A."/>
            <person name="Cooke P."/>
            <person name="Costello M."/>
            <person name="D'Aco K."/>
            <person name="Daza R."/>
            <person name="De Haan G."/>
            <person name="DeGray S."/>
            <person name="DeMaso C."/>
            <person name="Dhargay N."/>
            <person name="Dooley K."/>
            <person name="Dooley E."/>
            <person name="Doricent M."/>
            <person name="Dorje P."/>
            <person name="Dorjee K."/>
            <person name="Dupes A."/>
            <person name="Elong R."/>
            <person name="Falk J."/>
            <person name="Farina A."/>
            <person name="Faro S."/>
            <person name="Ferguson D."/>
            <person name="Fisher S."/>
            <person name="Foley C.D."/>
            <person name="Franke A."/>
            <person name="Friedrich D."/>
            <person name="Gadbois L."/>
            <person name="Gearin G."/>
            <person name="Gearin C.R."/>
            <person name="Giannoukos G."/>
            <person name="Goode T."/>
            <person name="Graham J."/>
            <person name="Grandbois E."/>
            <person name="Grewal S."/>
            <person name="Gyaltsen K."/>
            <person name="Hafez N."/>
            <person name="Hagos B."/>
            <person name="Hall J."/>
            <person name="Henson C."/>
            <person name="Hollinger A."/>
            <person name="Honan T."/>
            <person name="Huard M.D."/>
            <person name="Hughes L."/>
            <person name="Hurhula B."/>
            <person name="Husby M.E."/>
            <person name="Kamat A."/>
            <person name="Kanga B."/>
            <person name="Kashin S."/>
            <person name="Khazanovich D."/>
            <person name="Kisner P."/>
            <person name="Lance K."/>
            <person name="Lara M."/>
            <person name="Lee W."/>
            <person name="Lennon N."/>
            <person name="Letendre F."/>
            <person name="LeVine R."/>
            <person name="Lipovsky A."/>
            <person name="Liu X."/>
            <person name="Liu J."/>
            <person name="Liu S."/>
            <person name="Lokyitsang T."/>
            <person name="Lokyitsang Y."/>
            <person name="Lubonja R."/>
            <person name="Lui A."/>
            <person name="MacDonald P."/>
            <person name="Magnisalis V."/>
            <person name="Maru K."/>
            <person name="Matthews C."/>
            <person name="McCusker W."/>
            <person name="McDonough S."/>
            <person name="Mehta T."/>
            <person name="Meldrim J."/>
            <person name="Meneus L."/>
            <person name="Mihai O."/>
            <person name="Mihalev A."/>
            <person name="Mihova T."/>
            <person name="Mittelman R."/>
            <person name="Mlenga V."/>
            <person name="Montmayeur A."/>
            <person name="Mulrain L."/>
            <person name="Navidi A."/>
            <person name="Naylor J."/>
            <person name="Negash T."/>
            <person name="Nguyen T."/>
            <person name="Nguyen N."/>
            <person name="Nicol R."/>
            <person name="Norbu C."/>
            <person name="Norbu N."/>
            <person name="Novod N."/>
            <person name="O'Neill B."/>
            <person name="Osman S."/>
            <person name="Markiewicz E."/>
            <person name="Oyono O.L."/>
            <person name="Patti C."/>
            <person name="Phunkhang P."/>
            <person name="Pierre F."/>
            <person name="Priest M."/>
            <person name="Raghuraman S."/>
            <person name="Rege F."/>
            <person name="Reyes R."/>
            <person name="Rise C."/>
            <person name="Rogov P."/>
            <person name="Ross K."/>
            <person name="Ryan E."/>
            <person name="Settipalli S."/>
            <person name="Shea T."/>
            <person name="Sherpa N."/>
            <person name="Shi L."/>
            <person name="Shih D."/>
            <person name="Sparrow T."/>
            <person name="Spaulding J."/>
            <person name="Stalker J."/>
            <person name="Stange-Thomann N."/>
            <person name="Stavropoulos S."/>
            <person name="Stone C."/>
            <person name="Strader C."/>
            <person name="Tesfaye S."/>
            <person name="Thomson T."/>
            <person name="Thoulutsang Y."/>
            <person name="Thoulutsang D."/>
            <person name="Topham K."/>
            <person name="Topping I."/>
            <person name="Tsamla T."/>
            <person name="Vassiliev H."/>
            <person name="Vo A."/>
            <person name="Wangchuk T."/>
            <person name="Wangdi T."/>
            <person name="Weiand M."/>
            <person name="Wilkinson J."/>
            <person name="Wilson A."/>
            <person name="Yadav S."/>
            <person name="Young G."/>
            <person name="Yu Q."/>
            <person name="Zembek L."/>
            <person name="Zhong D."/>
            <person name="Zimmer A."/>
            <person name="Zwirko Z."/>
            <person name="Jaffe D.B."/>
            <person name="Alvarez P."/>
            <person name="Brockman W."/>
            <person name="Butler J."/>
            <person name="Chin C."/>
            <person name="Gnerre S."/>
            <person name="Grabherr M."/>
            <person name="Kleber M."/>
            <person name="Mauceli E."/>
            <person name="MacCallum I."/>
        </authorList>
    </citation>
    <scope>NUCLEOTIDE SEQUENCE [LARGE SCALE GENOMIC DNA]</scope>
    <source>
        <strain evidence="4">Tucson 15081-1352.22</strain>
    </source>
</reference>